<keyword evidence="1" id="KW-0472">Membrane</keyword>
<dbReference type="Proteomes" id="UP000078597">
    <property type="component" value="Unassembled WGS sequence"/>
</dbReference>
<evidence type="ECO:0000313" key="3">
    <source>
        <dbReference type="Proteomes" id="UP000078597"/>
    </source>
</evidence>
<name>A0A1A8W2E1_PLAMA</name>
<evidence type="ECO:0000313" key="2">
    <source>
        <dbReference type="EMBL" id="SBS87085.1"/>
    </source>
</evidence>
<evidence type="ECO:0000256" key="1">
    <source>
        <dbReference type="SAM" id="Phobius"/>
    </source>
</evidence>
<keyword evidence="1" id="KW-0812">Transmembrane</keyword>
<dbReference type="EMBL" id="FLQW01000978">
    <property type="protein sequence ID" value="SBS87085.1"/>
    <property type="molecule type" value="Genomic_DNA"/>
</dbReference>
<keyword evidence="1" id="KW-1133">Transmembrane helix</keyword>
<dbReference type="VEuPathDB" id="PlasmoDB:PmUG01_11038500"/>
<organism evidence="2 3">
    <name type="scientific">Plasmodium malariae</name>
    <dbReference type="NCBI Taxonomy" id="5858"/>
    <lineage>
        <taxon>Eukaryota</taxon>
        <taxon>Sar</taxon>
        <taxon>Alveolata</taxon>
        <taxon>Apicomplexa</taxon>
        <taxon>Aconoidasida</taxon>
        <taxon>Haemosporida</taxon>
        <taxon>Plasmodiidae</taxon>
        <taxon>Plasmodium</taxon>
        <taxon>Plasmodium (Plasmodium)</taxon>
    </lineage>
</organism>
<sequence length="213" mass="25375">MDIDKLDKNYDFASTENEDSKDYTRTNNYQINIERKTSNISILLKETIYDKKELTEWKLFKILLMKLMFALIFLLISLIIQGFLMIYSDSYYKRYTKPLSDRIHSFFEEPPTWVSYNLSNNLIAVLTLAFLQLILFNRLNYTLDYAINKKTDKSTFCNCENNYNSDEPLCSFRKSYKENKISLHCSDHIFHAYAGDGNINFLLFKFLRNVKRE</sequence>
<reference evidence="3" key="1">
    <citation type="submission" date="2016-05" db="EMBL/GenBank/DDBJ databases">
        <authorList>
            <person name="Naeem Raeece"/>
        </authorList>
    </citation>
    <scope>NUCLEOTIDE SEQUENCE [LARGE SCALE GENOMIC DNA]</scope>
</reference>
<feature type="transmembrane region" description="Helical" evidence="1">
    <location>
        <begin position="122"/>
        <end position="141"/>
    </location>
</feature>
<feature type="transmembrane region" description="Helical" evidence="1">
    <location>
        <begin position="67"/>
        <end position="87"/>
    </location>
</feature>
<proteinExistence type="predicted"/>
<protein>
    <submittedName>
        <fullName evidence="2">Sphingomyelin synthase 2, putative (SMS2)</fullName>
    </submittedName>
</protein>
<gene>
    <name evidence="2" type="ORF">PMALA_018380</name>
</gene>
<dbReference type="AlphaFoldDB" id="A0A1A8W2E1"/>
<accession>A0A1A8W2E1</accession>